<dbReference type="AlphaFoldDB" id="A0A7Z0QA27"/>
<reference evidence="3 4" key="3">
    <citation type="journal article" date="2022" name="Int. J. Syst. Evol. Microbiol.">
        <title>Strains of Bradyrhizobium barranii sp. nov. associated with legumes native to Canada are symbionts of soybeans and belong to different subspecies (subsp. barranii subsp. nov. and subsp. apii subsp. nov.) and symbiovars (sv. glycinearum and sv. septentrionale).</title>
        <authorList>
            <person name="Bromfield E.S.P."/>
            <person name="Cloutier S."/>
            <person name="Wasai-Hara S."/>
            <person name="Minamisawa K."/>
        </authorList>
    </citation>
    <scope>NUCLEOTIDE SEQUENCE [LARGE SCALE GENOMIC DNA]</scope>
    <source>
        <strain evidence="3 4">323S2</strain>
    </source>
</reference>
<evidence type="ECO:0000313" key="4">
    <source>
        <dbReference type="Proteomes" id="UP000564836"/>
    </source>
</evidence>
<dbReference type="EMBL" id="JACBFH010000001">
    <property type="protein sequence ID" value="NYY90594.1"/>
    <property type="molecule type" value="Genomic_DNA"/>
</dbReference>
<proteinExistence type="predicted"/>
<name>A0A7Z0QA27_9BRAD</name>
<feature type="compositionally biased region" description="Basic residues" evidence="1">
    <location>
        <begin position="1"/>
        <end position="12"/>
    </location>
</feature>
<protein>
    <submittedName>
        <fullName evidence="2">Uncharacterized protein</fullName>
    </submittedName>
</protein>
<gene>
    <name evidence="3" type="ORF">G6321_00048585</name>
    <name evidence="2" type="ORF">G6321_19810</name>
</gene>
<organism evidence="2">
    <name type="scientific">Bradyrhizobium barranii subsp. barranii</name>
    <dbReference type="NCBI Taxonomy" id="2823807"/>
    <lineage>
        <taxon>Bacteria</taxon>
        <taxon>Pseudomonadati</taxon>
        <taxon>Pseudomonadota</taxon>
        <taxon>Alphaproteobacteria</taxon>
        <taxon>Hyphomicrobiales</taxon>
        <taxon>Nitrobacteraceae</taxon>
        <taxon>Bradyrhizobium</taxon>
        <taxon>Bradyrhizobium barranii</taxon>
    </lineage>
</organism>
<evidence type="ECO:0000313" key="2">
    <source>
        <dbReference type="EMBL" id="NYY90594.1"/>
    </source>
</evidence>
<accession>A0A7Z0QA27</accession>
<evidence type="ECO:0000313" key="3">
    <source>
        <dbReference type="EMBL" id="UGX93378.1"/>
    </source>
</evidence>
<feature type="region of interest" description="Disordered" evidence="1">
    <location>
        <begin position="1"/>
        <end position="20"/>
    </location>
</feature>
<dbReference type="Proteomes" id="UP000564836">
    <property type="component" value="Chromosome"/>
</dbReference>
<reference evidence="2" key="2">
    <citation type="submission" date="2020-06" db="EMBL/GenBank/DDBJ databases">
        <title>Whole Genome Sequence of Bradyrhizobium sp. Strain 323S2.</title>
        <authorList>
            <person name="Bromfield E.S.P."/>
        </authorList>
    </citation>
    <scope>NUCLEOTIDE SEQUENCE [LARGE SCALE GENOMIC DNA]</scope>
    <source>
        <strain evidence="2">323S2</strain>
    </source>
</reference>
<evidence type="ECO:0000256" key="1">
    <source>
        <dbReference type="SAM" id="MobiDB-lite"/>
    </source>
</evidence>
<reference evidence="3 4" key="1">
    <citation type="journal article" date="2017" name="Syst. Appl. Microbiol.">
        <title>Soybeans inoculated with root zone soils of Canadian native legumes harbour diverse and novel Bradyrhizobium spp. that possess agricultural potential.</title>
        <authorList>
            <person name="Bromfield E.S.P."/>
            <person name="Cloutier S."/>
            <person name="Tambong J.T."/>
            <person name="Tran Thi T.V."/>
        </authorList>
    </citation>
    <scope>NUCLEOTIDE SEQUENCE [LARGE SCALE GENOMIC DNA]</scope>
    <source>
        <strain evidence="3 4">323S2</strain>
    </source>
</reference>
<dbReference type="RefSeq" id="WP_166347575.1">
    <property type="nucleotide sequence ID" value="NZ_CP088280.1"/>
</dbReference>
<dbReference type="EMBL" id="CP088280">
    <property type="protein sequence ID" value="UGX93378.1"/>
    <property type="molecule type" value="Genomic_DNA"/>
</dbReference>
<sequence>MLHRPPPSRRRTRADQRERRRLAQREYRRRFDEGKWIEPVEIDDDVVELLAATGWLKQAEREDHKKIAKALSAMVADAAKR</sequence>